<dbReference type="Pfam" id="PF01580">
    <property type="entry name" value="FtsK_SpoIIIE"/>
    <property type="match status" value="1"/>
</dbReference>
<keyword evidence="6 15" id="KW-0547">Nucleotide-binding</keyword>
<feature type="transmembrane region" description="Helical" evidence="17">
    <location>
        <begin position="104"/>
        <end position="124"/>
    </location>
</feature>
<dbReference type="SMART" id="SM00843">
    <property type="entry name" value="Ftsk_gamma"/>
    <property type="match status" value="1"/>
</dbReference>
<dbReference type="SUPFAM" id="SSF52540">
    <property type="entry name" value="P-loop containing nucleoside triphosphate hydrolases"/>
    <property type="match status" value="1"/>
</dbReference>
<dbReference type="Pfam" id="PF09397">
    <property type="entry name" value="FtsK_gamma"/>
    <property type="match status" value="1"/>
</dbReference>
<evidence type="ECO:0000313" key="20">
    <source>
        <dbReference type="Proteomes" id="UP001147653"/>
    </source>
</evidence>
<evidence type="ECO:0000256" key="10">
    <source>
        <dbReference type="ARBA" id="ARBA00023125"/>
    </source>
</evidence>
<dbReference type="Pfam" id="PF17854">
    <property type="entry name" value="FtsK_alpha"/>
    <property type="match status" value="1"/>
</dbReference>
<keyword evidence="11 17" id="KW-0472">Membrane</keyword>
<dbReference type="GO" id="GO:0003677">
    <property type="term" value="F:DNA binding"/>
    <property type="evidence" value="ECO:0007669"/>
    <property type="project" value="UniProtKB-KW"/>
</dbReference>
<keyword evidence="20" id="KW-1185">Reference proteome</keyword>
<dbReference type="InterPro" id="IPR027417">
    <property type="entry name" value="P-loop_NTPase"/>
</dbReference>
<dbReference type="Pfam" id="PF13491">
    <property type="entry name" value="FtsK_4TM"/>
    <property type="match status" value="1"/>
</dbReference>
<dbReference type="RefSeq" id="WP_270026534.1">
    <property type="nucleotide sequence ID" value="NZ_JAPDDP010000031.1"/>
</dbReference>
<proteinExistence type="inferred from homology"/>
<comment type="caution">
    <text evidence="19">The sequence shown here is derived from an EMBL/GenBank/DDBJ whole genome shotgun (WGS) entry which is preliminary data.</text>
</comment>
<keyword evidence="10" id="KW-0238">DNA-binding</keyword>
<dbReference type="InterPro" id="IPR018541">
    <property type="entry name" value="Ftsk_gamma"/>
</dbReference>
<protein>
    <submittedName>
        <fullName evidence="19">DNA translocase FtsK</fullName>
    </submittedName>
</protein>
<evidence type="ECO:0000256" key="14">
    <source>
        <dbReference type="ARBA" id="ARBA00025923"/>
    </source>
</evidence>
<sequence length="835" mass="90283">MPAAKKKPKKKPAARARRSAPGLGLPALEQRQLDLIGLGTVGLGLFFGFLVYAGWEGGRVGSQAVEALMWLLGAGHYLVPVALVAAGAIVMLRPVLPAVRPFRSGAICLFLAVTLALSAGTLGVGPDGARPDWWDAEWVKTRGGMVGETLDWGLETLFGAVGAHIVAVFLFIAGVLLLTGASVASVIKFTTDSVSSTTRELRTAAKNAPRPRPRPRVRDDLATLERSTRVKVSTKAPPATEINEPPEFSSLWDATPEADEPDEEPIVVEAFAPEPEPDLEPEPILEPEIEDEPEVEEVPELERLAEDQDEEGVMRGPAKPVDPEQLTPQGRYRAEVTDSPDFVWQVPDASALTRSTEDQSRPDTAGQEKVAAQLIEALAHFKIEAKVIGMVAGPHITRYELRLAPGIKVGKVAQLKDDLAYALAAADIRILAPIPGKQAVGIEVPNARRRIVHLGDIYGQPPEDWSPLTVWLGKDVAGRAIGADLAKMPHLLVAGTTGAGKSACVNAMLSSILLRATPHEVRMVLVDPKQVELTHYDSIPHLLTPVITSPRQAATALQNLVREMEQRYGAMALARTRTLKDLNKVRATRDQPPLPYILCVIDELADLMMVAPADVEDSIIRIAQKARAVGIHLVLATQSPRVDVITGMIKANVPSRIAFAVSSQTDSRVILDQNGAEALLGMGDMLFSPVGSSRLQRIQGAFIDEPQIEAITDAWRDQGEPELRDDLLEEVAEEPVEAESAPDEFDPDEDPLLEDAIRLVAEMQTASTSMLQRRLRLGYTRAGRLIDMLERRGVISGYEGSKPRQVLVTEADVPRVLEALAGTPAKVPDDDGSPE</sequence>
<accession>A0A9X3NDN5</accession>
<evidence type="ECO:0000256" key="8">
    <source>
        <dbReference type="ARBA" id="ARBA00022840"/>
    </source>
</evidence>
<keyword evidence="3" id="KW-1003">Cell membrane</keyword>
<evidence type="ECO:0000256" key="11">
    <source>
        <dbReference type="ARBA" id="ARBA00023136"/>
    </source>
</evidence>
<feature type="transmembrane region" description="Helical" evidence="17">
    <location>
        <begin position="157"/>
        <end position="178"/>
    </location>
</feature>
<dbReference type="SUPFAM" id="SSF46785">
    <property type="entry name" value="Winged helix' DNA-binding domain"/>
    <property type="match status" value="1"/>
</dbReference>
<evidence type="ECO:0000256" key="15">
    <source>
        <dbReference type="PROSITE-ProRule" id="PRU00289"/>
    </source>
</evidence>
<feature type="domain" description="FtsK" evidence="18">
    <location>
        <begin position="478"/>
        <end position="668"/>
    </location>
</feature>
<feature type="binding site" evidence="15">
    <location>
        <begin position="495"/>
        <end position="502"/>
    </location>
    <ligand>
        <name>ATP</name>
        <dbReference type="ChEBI" id="CHEBI:30616"/>
    </ligand>
</feature>
<comment type="subunit">
    <text evidence="14">Homohexamer. Forms a ring that surrounds DNA.</text>
</comment>
<evidence type="ECO:0000256" key="6">
    <source>
        <dbReference type="ARBA" id="ARBA00022741"/>
    </source>
</evidence>
<dbReference type="InterPro" id="IPR003593">
    <property type="entry name" value="AAA+_ATPase"/>
</dbReference>
<dbReference type="InterPro" id="IPR002543">
    <property type="entry name" value="FtsK_dom"/>
</dbReference>
<keyword evidence="5 17" id="KW-0812">Transmembrane</keyword>
<evidence type="ECO:0000256" key="9">
    <source>
        <dbReference type="ARBA" id="ARBA00022989"/>
    </source>
</evidence>
<evidence type="ECO:0000256" key="4">
    <source>
        <dbReference type="ARBA" id="ARBA00022618"/>
    </source>
</evidence>
<dbReference type="Gene3D" id="1.10.10.10">
    <property type="entry name" value="Winged helix-like DNA-binding domain superfamily/Winged helix DNA-binding domain"/>
    <property type="match status" value="1"/>
</dbReference>
<evidence type="ECO:0000256" key="2">
    <source>
        <dbReference type="ARBA" id="ARBA00006474"/>
    </source>
</evidence>
<dbReference type="Proteomes" id="UP001147653">
    <property type="component" value="Unassembled WGS sequence"/>
</dbReference>
<evidence type="ECO:0000256" key="5">
    <source>
        <dbReference type="ARBA" id="ARBA00022692"/>
    </source>
</evidence>
<dbReference type="GO" id="GO:0007059">
    <property type="term" value="P:chromosome segregation"/>
    <property type="evidence" value="ECO:0007669"/>
    <property type="project" value="UniProtKB-KW"/>
</dbReference>
<dbReference type="PROSITE" id="PS50901">
    <property type="entry name" value="FTSK"/>
    <property type="match status" value="1"/>
</dbReference>
<dbReference type="GO" id="GO:0051301">
    <property type="term" value="P:cell division"/>
    <property type="evidence" value="ECO:0007669"/>
    <property type="project" value="UniProtKB-KW"/>
</dbReference>
<name>A0A9X3NDN5_9ACTN</name>
<dbReference type="InterPro" id="IPR036388">
    <property type="entry name" value="WH-like_DNA-bd_sf"/>
</dbReference>
<feature type="region of interest" description="Disordered" evidence="16">
    <location>
        <begin position="198"/>
        <end position="260"/>
    </location>
</feature>
<evidence type="ECO:0000256" key="3">
    <source>
        <dbReference type="ARBA" id="ARBA00022475"/>
    </source>
</evidence>
<keyword evidence="4" id="KW-0132">Cell division</keyword>
<evidence type="ECO:0000256" key="1">
    <source>
        <dbReference type="ARBA" id="ARBA00004651"/>
    </source>
</evidence>
<dbReference type="CDD" id="cd01127">
    <property type="entry name" value="TrwB_TraG_TraD_VirD4"/>
    <property type="match status" value="1"/>
</dbReference>
<dbReference type="GO" id="GO:0005886">
    <property type="term" value="C:plasma membrane"/>
    <property type="evidence" value="ECO:0007669"/>
    <property type="project" value="UniProtKB-SubCell"/>
</dbReference>
<feature type="compositionally biased region" description="Basic and acidic residues" evidence="16">
    <location>
        <begin position="216"/>
        <end position="228"/>
    </location>
</feature>
<dbReference type="GO" id="GO:0005524">
    <property type="term" value="F:ATP binding"/>
    <property type="evidence" value="ECO:0007669"/>
    <property type="project" value="UniProtKB-UniRule"/>
</dbReference>
<feature type="region of interest" description="Disordered" evidence="16">
    <location>
        <begin position="1"/>
        <end position="20"/>
    </location>
</feature>
<feature type="transmembrane region" description="Helical" evidence="17">
    <location>
        <begin position="67"/>
        <end position="92"/>
    </location>
</feature>
<evidence type="ECO:0000256" key="7">
    <source>
        <dbReference type="ARBA" id="ARBA00022829"/>
    </source>
</evidence>
<reference evidence="19" key="1">
    <citation type="submission" date="2022-10" db="EMBL/GenBank/DDBJ databases">
        <title>The WGS of Solirubrobacter phytolaccae KCTC 29190.</title>
        <authorList>
            <person name="Jiang Z."/>
        </authorList>
    </citation>
    <scope>NUCLEOTIDE SEQUENCE</scope>
    <source>
        <strain evidence="19">KCTC 29190</strain>
    </source>
</reference>
<dbReference type="PANTHER" id="PTHR22683:SF41">
    <property type="entry name" value="DNA TRANSLOCASE FTSK"/>
    <property type="match status" value="1"/>
</dbReference>
<dbReference type="InterPro" id="IPR041027">
    <property type="entry name" value="FtsK_alpha"/>
</dbReference>
<dbReference type="Gene3D" id="3.30.980.40">
    <property type="match status" value="1"/>
</dbReference>
<dbReference type="InterPro" id="IPR036390">
    <property type="entry name" value="WH_DNA-bd_sf"/>
</dbReference>
<dbReference type="SMART" id="SM00382">
    <property type="entry name" value="AAA"/>
    <property type="match status" value="1"/>
</dbReference>
<evidence type="ECO:0000256" key="16">
    <source>
        <dbReference type="SAM" id="MobiDB-lite"/>
    </source>
</evidence>
<dbReference type="EMBL" id="JAPDDP010000031">
    <property type="protein sequence ID" value="MDA0182171.1"/>
    <property type="molecule type" value="Genomic_DNA"/>
</dbReference>
<comment type="subcellular location">
    <subcellularLocation>
        <location evidence="1">Cell membrane</location>
        <topology evidence="1">Multi-pass membrane protein</topology>
    </subcellularLocation>
</comment>
<dbReference type="AlphaFoldDB" id="A0A9X3NDN5"/>
<keyword evidence="8 15" id="KW-0067">ATP-binding</keyword>
<organism evidence="19 20">
    <name type="scientific">Solirubrobacter phytolaccae</name>
    <dbReference type="NCBI Taxonomy" id="1404360"/>
    <lineage>
        <taxon>Bacteria</taxon>
        <taxon>Bacillati</taxon>
        <taxon>Actinomycetota</taxon>
        <taxon>Thermoleophilia</taxon>
        <taxon>Solirubrobacterales</taxon>
        <taxon>Solirubrobacteraceae</taxon>
        <taxon>Solirubrobacter</taxon>
    </lineage>
</organism>
<feature type="compositionally biased region" description="Basic residues" evidence="16">
    <location>
        <begin position="1"/>
        <end position="18"/>
    </location>
</feature>
<keyword evidence="12" id="KW-0131">Cell cycle</keyword>
<evidence type="ECO:0000256" key="17">
    <source>
        <dbReference type="SAM" id="Phobius"/>
    </source>
</evidence>
<dbReference type="InterPro" id="IPR025199">
    <property type="entry name" value="FtsK_4TM"/>
</dbReference>
<keyword evidence="7" id="KW-0159">Chromosome partition</keyword>
<feature type="region of interest" description="Disordered" evidence="16">
    <location>
        <begin position="308"/>
        <end position="328"/>
    </location>
</feature>
<evidence type="ECO:0000256" key="12">
    <source>
        <dbReference type="ARBA" id="ARBA00023306"/>
    </source>
</evidence>
<feature type="transmembrane region" description="Helical" evidence="17">
    <location>
        <begin position="35"/>
        <end position="55"/>
    </location>
</feature>
<dbReference type="InterPro" id="IPR050206">
    <property type="entry name" value="FtsK/SpoIIIE/SftA"/>
</dbReference>
<evidence type="ECO:0000313" key="19">
    <source>
        <dbReference type="EMBL" id="MDA0182171.1"/>
    </source>
</evidence>
<comment type="function">
    <text evidence="13">Essential cell division protein that coordinates cell division and chromosome segregation. The N-terminus is involved in assembly of the cell-division machinery. The C-terminus functions as a DNA motor that moves dsDNA in an ATP-dependent manner towards the dif recombination site, which is located within the replication terminus region. Required for activation of the Xer recombinase, allowing activation of chromosome unlinking by recombination.</text>
</comment>
<comment type="similarity">
    <text evidence="2">Belongs to the FtsK/SpoIIIE/SftA family.</text>
</comment>
<dbReference type="Gene3D" id="3.40.50.300">
    <property type="entry name" value="P-loop containing nucleotide triphosphate hydrolases"/>
    <property type="match status" value="1"/>
</dbReference>
<evidence type="ECO:0000259" key="18">
    <source>
        <dbReference type="PROSITE" id="PS50901"/>
    </source>
</evidence>
<keyword evidence="9 17" id="KW-1133">Transmembrane helix</keyword>
<dbReference type="PANTHER" id="PTHR22683">
    <property type="entry name" value="SPORULATION PROTEIN RELATED"/>
    <property type="match status" value="1"/>
</dbReference>
<evidence type="ECO:0000256" key="13">
    <source>
        <dbReference type="ARBA" id="ARBA00024986"/>
    </source>
</evidence>
<gene>
    <name evidence="19" type="ORF">OJ997_17835</name>
</gene>